<evidence type="ECO:0008006" key="5">
    <source>
        <dbReference type="Google" id="ProtNLM"/>
    </source>
</evidence>
<gene>
    <name evidence="3" type="ORF">WJX81_008242</name>
</gene>
<proteinExistence type="inferred from homology"/>
<protein>
    <recommendedName>
        <fullName evidence="5">Cytochrome P450</fullName>
    </recommendedName>
</protein>
<feature type="binding site" description="axial binding residue" evidence="1">
    <location>
        <position position="466"/>
    </location>
    <ligand>
        <name>heme</name>
        <dbReference type="ChEBI" id="CHEBI:30413"/>
    </ligand>
    <ligandPart>
        <name>Fe</name>
        <dbReference type="ChEBI" id="CHEBI:18248"/>
    </ligandPart>
</feature>
<dbReference type="InterPro" id="IPR001128">
    <property type="entry name" value="Cyt_P450"/>
</dbReference>
<keyword evidence="1 2" id="KW-0408">Iron</keyword>
<dbReference type="InterPro" id="IPR036396">
    <property type="entry name" value="Cyt_P450_sf"/>
</dbReference>
<dbReference type="GO" id="GO:0005506">
    <property type="term" value="F:iron ion binding"/>
    <property type="evidence" value="ECO:0007669"/>
    <property type="project" value="InterPro"/>
</dbReference>
<comment type="cofactor">
    <cofactor evidence="1">
        <name>heme</name>
        <dbReference type="ChEBI" id="CHEBI:30413"/>
    </cofactor>
</comment>
<dbReference type="Gene3D" id="1.10.630.10">
    <property type="entry name" value="Cytochrome P450"/>
    <property type="match status" value="1"/>
</dbReference>
<sequence length="533" mass="57957">MAFDMVAAALCVTATVAGMRFAAWCSAYLALRGLPGPKGDLVLGQLKDVVKPDHHRTLFKWACQYGGIYRIRLAHIHAVVVTDPQLIAVVLGKDTEIEKSIEGVYSHFNTLLHAGGEPNIFTSHTDAYWRLVRKGVAPAFSAKSMRQGFAHVLAVNQQLVSILAARAGAAVDMDNAALRVTLDVIGRVGFGKDFGATADLDDCRANAAFDLMSAGRDEGIKRWNNPFRKYLVFIWPSQSVRKGRRKLAAFQALMAGLLAEVRARGEPAADDASIAAQLLRIRDPATGRPLPDDRLAAEIGVFFTGGFETTGHTIAWALLMISQHAEVEARVLAELHALRLLPHQPGRRTLDFEDLARLTYTGQAIKEAMRLMPVLTDGTNRTTLRATQLGVHSIPAGTMVWVPFGATFASPQSWERPGEYLPERWDDADADYARPTGGEAAKQDLADRAAGRAKRFMPFSLGSRDCVGQSLARMNFTATVAMLLSEFSFRLADEMDGMASVRERATSGLLTLQPADGLLMHCTPRGAEVAASC</sequence>
<evidence type="ECO:0000313" key="3">
    <source>
        <dbReference type="EMBL" id="KAK9846641.1"/>
    </source>
</evidence>
<dbReference type="InterPro" id="IPR017972">
    <property type="entry name" value="Cyt_P450_CS"/>
</dbReference>
<evidence type="ECO:0000256" key="1">
    <source>
        <dbReference type="PIRSR" id="PIRSR602401-1"/>
    </source>
</evidence>
<comment type="caution">
    <text evidence="3">The sequence shown here is derived from an EMBL/GenBank/DDBJ whole genome shotgun (WGS) entry which is preliminary data.</text>
</comment>
<keyword evidence="1 2" id="KW-0479">Metal-binding</keyword>
<name>A0AAW1SM27_9CHLO</name>
<reference evidence="3 4" key="1">
    <citation type="journal article" date="2024" name="Nat. Commun.">
        <title>Phylogenomics reveals the evolutionary origins of lichenization in chlorophyte algae.</title>
        <authorList>
            <person name="Puginier C."/>
            <person name="Libourel C."/>
            <person name="Otte J."/>
            <person name="Skaloud P."/>
            <person name="Haon M."/>
            <person name="Grisel S."/>
            <person name="Petersen M."/>
            <person name="Berrin J.G."/>
            <person name="Delaux P.M."/>
            <person name="Dal Grande F."/>
            <person name="Keller J."/>
        </authorList>
    </citation>
    <scope>NUCLEOTIDE SEQUENCE [LARGE SCALE GENOMIC DNA]</scope>
    <source>
        <strain evidence="3 4">SAG 245.80</strain>
    </source>
</reference>
<dbReference type="EMBL" id="JALJOU010000001">
    <property type="protein sequence ID" value="KAK9846641.1"/>
    <property type="molecule type" value="Genomic_DNA"/>
</dbReference>
<dbReference type="Pfam" id="PF00067">
    <property type="entry name" value="p450"/>
    <property type="match status" value="1"/>
</dbReference>
<keyword evidence="2" id="KW-0560">Oxidoreductase</keyword>
<keyword evidence="2" id="KW-0503">Monooxygenase</keyword>
<keyword evidence="4" id="KW-1185">Reference proteome</keyword>
<dbReference type="GO" id="GO:0004497">
    <property type="term" value="F:monooxygenase activity"/>
    <property type="evidence" value="ECO:0007669"/>
    <property type="project" value="UniProtKB-KW"/>
</dbReference>
<dbReference type="Proteomes" id="UP001445335">
    <property type="component" value="Unassembled WGS sequence"/>
</dbReference>
<dbReference type="PANTHER" id="PTHR24301">
    <property type="entry name" value="THROMBOXANE-A SYNTHASE"/>
    <property type="match status" value="1"/>
</dbReference>
<dbReference type="PRINTS" id="PR00385">
    <property type="entry name" value="P450"/>
</dbReference>
<dbReference type="PROSITE" id="PS00086">
    <property type="entry name" value="CYTOCHROME_P450"/>
    <property type="match status" value="1"/>
</dbReference>
<organism evidence="3 4">
    <name type="scientific">Elliptochloris bilobata</name>
    <dbReference type="NCBI Taxonomy" id="381761"/>
    <lineage>
        <taxon>Eukaryota</taxon>
        <taxon>Viridiplantae</taxon>
        <taxon>Chlorophyta</taxon>
        <taxon>core chlorophytes</taxon>
        <taxon>Trebouxiophyceae</taxon>
        <taxon>Trebouxiophyceae incertae sedis</taxon>
        <taxon>Elliptochloris clade</taxon>
        <taxon>Elliptochloris</taxon>
    </lineage>
</organism>
<dbReference type="SUPFAM" id="SSF48264">
    <property type="entry name" value="Cytochrome P450"/>
    <property type="match status" value="1"/>
</dbReference>
<evidence type="ECO:0000313" key="4">
    <source>
        <dbReference type="Proteomes" id="UP001445335"/>
    </source>
</evidence>
<dbReference type="GO" id="GO:0020037">
    <property type="term" value="F:heme binding"/>
    <property type="evidence" value="ECO:0007669"/>
    <property type="project" value="InterPro"/>
</dbReference>
<comment type="similarity">
    <text evidence="2">Belongs to the cytochrome P450 family.</text>
</comment>
<accession>A0AAW1SM27</accession>
<dbReference type="PRINTS" id="PR00463">
    <property type="entry name" value="EP450I"/>
</dbReference>
<keyword evidence="1 2" id="KW-0349">Heme</keyword>
<dbReference type="GO" id="GO:0016705">
    <property type="term" value="F:oxidoreductase activity, acting on paired donors, with incorporation or reduction of molecular oxygen"/>
    <property type="evidence" value="ECO:0007669"/>
    <property type="project" value="InterPro"/>
</dbReference>
<dbReference type="PANTHER" id="PTHR24301:SF2">
    <property type="entry name" value="THROMBOXANE-A SYNTHASE"/>
    <property type="match status" value="1"/>
</dbReference>
<dbReference type="AlphaFoldDB" id="A0AAW1SM27"/>
<dbReference type="InterPro" id="IPR002401">
    <property type="entry name" value="Cyt_P450_E_grp-I"/>
</dbReference>
<evidence type="ECO:0000256" key="2">
    <source>
        <dbReference type="RuleBase" id="RU000461"/>
    </source>
</evidence>